<dbReference type="Proteomes" id="UP000295129">
    <property type="component" value="Unassembled WGS sequence"/>
</dbReference>
<comment type="caution">
    <text evidence="9">The sequence shown here is derived from an EMBL/GenBank/DDBJ whole genome shotgun (WGS) entry which is preliminary data.</text>
</comment>
<dbReference type="PANTHER" id="PTHR22726">
    <property type="entry name" value="METALLOENDOPEPTIDASE OMA1"/>
    <property type="match status" value="1"/>
</dbReference>
<feature type="domain" description="Peptidase M48" evidence="8">
    <location>
        <begin position="80"/>
        <end position="300"/>
    </location>
</feature>
<dbReference type="AlphaFoldDB" id="A0A4R6EH94"/>
<dbReference type="CDD" id="cd07324">
    <property type="entry name" value="M48C_Oma1-like"/>
    <property type="match status" value="1"/>
</dbReference>
<proteinExistence type="predicted"/>
<dbReference type="PROSITE" id="PS51257">
    <property type="entry name" value="PROKAR_LIPOPROTEIN"/>
    <property type="match status" value="1"/>
</dbReference>
<accession>A0A4R6EH94</accession>
<dbReference type="GO" id="GO:0004222">
    <property type="term" value="F:metalloendopeptidase activity"/>
    <property type="evidence" value="ECO:0007669"/>
    <property type="project" value="InterPro"/>
</dbReference>
<evidence type="ECO:0000313" key="9">
    <source>
        <dbReference type="EMBL" id="TDN56898.1"/>
    </source>
</evidence>
<dbReference type="OrthoDB" id="9810445at2"/>
<keyword evidence="5" id="KW-0862">Zinc</keyword>
<evidence type="ECO:0000256" key="5">
    <source>
        <dbReference type="ARBA" id="ARBA00022833"/>
    </source>
</evidence>
<dbReference type="EMBL" id="SNVV01000001">
    <property type="protein sequence ID" value="TDN56898.1"/>
    <property type="molecule type" value="Genomic_DNA"/>
</dbReference>
<dbReference type="InterPro" id="IPR011990">
    <property type="entry name" value="TPR-like_helical_dom_sf"/>
</dbReference>
<evidence type="ECO:0000256" key="2">
    <source>
        <dbReference type="ARBA" id="ARBA00022670"/>
    </source>
</evidence>
<keyword evidence="7" id="KW-0732">Signal</keyword>
<keyword evidence="3" id="KW-0479">Metal-binding</keyword>
<dbReference type="GO" id="GO:0046872">
    <property type="term" value="F:metal ion binding"/>
    <property type="evidence" value="ECO:0007669"/>
    <property type="project" value="UniProtKB-KW"/>
</dbReference>
<organism evidence="9 10">
    <name type="scientific">Azoarcus indigens</name>
    <dbReference type="NCBI Taxonomy" id="29545"/>
    <lineage>
        <taxon>Bacteria</taxon>
        <taxon>Pseudomonadati</taxon>
        <taxon>Pseudomonadota</taxon>
        <taxon>Betaproteobacteria</taxon>
        <taxon>Rhodocyclales</taxon>
        <taxon>Zoogloeaceae</taxon>
        <taxon>Azoarcus</taxon>
    </lineage>
</organism>
<keyword evidence="2 9" id="KW-0645">Protease</keyword>
<sequence>MRVLPCVLPIALALLTGCATVKSGTDTVAGWVESPGESAPLKTKLAAGAYEQSGLAVGADKDLSRMKGQSLGYIRQADIERQLAAVHQRILAASGVSEVPGRVVLIATDRPVAYSSPDGNVYLSMYWLNALENEDELAALIAHETAHVLLHHHNSDIVGLTQKRAETLQLTAVAVRNALEKKQASTGDTKELASFMLLTELTQKVVMPAWNRRQETEADLLGFDLLISAGYVPLSMQDMLAKLEAWEKHNHESETDFQQRLGEMAKTDLSKALGQLFERVAGDVSAQHPETGKRIDALGEYQRRHYDEVEIGQPRVQEWERFRKQPKVAAMLKSYTDAFNAAALHRQGRNKEALALAQKALKGEAASHAYPNWVAAKAAAALNDRKATQRYLETALKSPDPVPVLYSEMIAFNEEGRRYKDALGWVDKAEQRFEDNPEWLVARIRLNRLMKKTDEVGPLLIKCGLVYPEAKRACDAAAVEPPKEQAKR</sequence>
<gene>
    <name evidence="9" type="ORF">C7389_101277</name>
</gene>
<evidence type="ECO:0000256" key="1">
    <source>
        <dbReference type="ARBA" id="ARBA00001947"/>
    </source>
</evidence>
<evidence type="ECO:0000313" key="10">
    <source>
        <dbReference type="Proteomes" id="UP000295129"/>
    </source>
</evidence>
<dbReference type="GO" id="GO:0016020">
    <property type="term" value="C:membrane"/>
    <property type="evidence" value="ECO:0007669"/>
    <property type="project" value="TreeGrafter"/>
</dbReference>
<dbReference type="InterPro" id="IPR001915">
    <property type="entry name" value="Peptidase_M48"/>
</dbReference>
<keyword evidence="6" id="KW-0482">Metalloprotease</keyword>
<dbReference type="RefSeq" id="WP_133587605.1">
    <property type="nucleotide sequence ID" value="NZ_SNVV01000001.1"/>
</dbReference>
<evidence type="ECO:0000256" key="3">
    <source>
        <dbReference type="ARBA" id="ARBA00022723"/>
    </source>
</evidence>
<evidence type="ECO:0000256" key="6">
    <source>
        <dbReference type="ARBA" id="ARBA00023049"/>
    </source>
</evidence>
<dbReference type="GO" id="GO:0051603">
    <property type="term" value="P:proteolysis involved in protein catabolic process"/>
    <property type="evidence" value="ECO:0007669"/>
    <property type="project" value="TreeGrafter"/>
</dbReference>
<dbReference type="Gene3D" id="3.30.2010.10">
    <property type="entry name" value="Metalloproteases ('zincins'), catalytic domain"/>
    <property type="match status" value="1"/>
</dbReference>
<dbReference type="SUPFAM" id="SSF48452">
    <property type="entry name" value="TPR-like"/>
    <property type="match status" value="1"/>
</dbReference>
<reference evidence="9 10" key="1">
    <citation type="submission" date="2019-03" db="EMBL/GenBank/DDBJ databases">
        <title>Genomic Encyclopedia of Type Strains, Phase IV (KMG-IV): sequencing the most valuable type-strain genomes for metagenomic binning, comparative biology and taxonomic classification.</title>
        <authorList>
            <person name="Goeker M."/>
        </authorList>
    </citation>
    <scope>NUCLEOTIDE SEQUENCE [LARGE SCALE GENOMIC DNA]</scope>
    <source>
        <strain evidence="9 10">DSM 12121</strain>
    </source>
</reference>
<feature type="chain" id="PRO_5020427913" evidence="7">
    <location>
        <begin position="22"/>
        <end position="488"/>
    </location>
</feature>
<keyword evidence="10" id="KW-1185">Reference proteome</keyword>
<dbReference type="InterPro" id="IPR051156">
    <property type="entry name" value="Mito/Outer_Membr_Metalloprot"/>
</dbReference>
<evidence type="ECO:0000256" key="7">
    <source>
        <dbReference type="SAM" id="SignalP"/>
    </source>
</evidence>
<evidence type="ECO:0000256" key="4">
    <source>
        <dbReference type="ARBA" id="ARBA00022801"/>
    </source>
</evidence>
<name>A0A4R6EH94_9RHOO</name>
<comment type="cofactor">
    <cofactor evidence="1">
        <name>Zn(2+)</name>
        <dbReference type="ChEBI" id="CHEBI:29105"/>
    </cofactor>
</comment>
<evidence type="ECO:0000259" key="8">
    <source>
        <dbReference type="Pfam" id="PF01435"/>
    </source>
</evidence>
<protein>
    <submittedName>
        <fullName evidence="9">Putative Zn-dependent protease</fullName>
    </submittedName>
</protein>
<dbReference type="PANTHER" id="PTHR22726:SF24">
    <property type="entry name" value="M48 FAMILY METALLOPEPTIDASE"/>
    <property type="match status" value="1"/>
</dbReference>
<dbReference type="Gene3D" id="1.25.40.10">
    <property type="entry name" value="Tetratricopeptide repeat domain"/>
    <property type="match status" value="1"/>
</dbReference>
<feature type="signal peptide" evidence="7">
    <location>
        <begin position="1"/>
        <end position="21"/>
    </location>
</feature>
<dbReference type="Pfam" id="PF01435">
    <property type="entry name" value="Peptidase_M48"/>
    <property type="match status" value="1"/>
</dbReference>
<keyword evidence="4" id="KW-0378">Hydrolase</keyword>